<keyword evidence="3" id="KW-0804">Transcription</keyword>
<dbReference type="EMBL" id="KV749684">
    <property type="protein sequence ID" value="OCL08266.1"/>
    <property type="molecule type" value="Genomic_DNA"/>
</dbReference>
<dbReference type="CDD" id="cd06926">
    <property type="entry name" value="RNAP_II_RPB11"/>
    <property type="match status" value="1"/>
</dbReference>
<comment type="similarity">
    <text evidence="5">Belongs to the archaeal Rpo11/eukaryotic RPB11/RPC19 RNA polymerase subunit family.</text>
</comment>
<protein>
    <submittedName>
        <fullName evidence="7">RBP11-like subunits of RNA polymerase</fullName>
    </submittedName>
</protein>
<sequence length="135" mass="15664">MRITSEDDTHPRFELFILGDDEKKVEWKDETRIPNTATFVFNKEDHTLGNLLTSRLHKYDYVTFSAYKIPHPLFAKFEMRVSTDGSVSPKDAIVRACRDIVQDLEILSRGFTTEWLGKRIVSEGEQEISARERAL</sequence>
<dbReference type="Pfam" id="PF13656">
    <property type="entry name" value="RNA_pol_L_2"/>
    <property type="match status" value="1"/>
</dbReference>
<dbReference type="GO" id="GO:0003677">
    <property type="term" value="F:DNA binding"/>
    <property type="evidence" value="ECO:0007669"/>
    <property type="project" value="InterPro"/>
</dbReference>
<evidence type="ECO:0000313" key="8">
    <source>
        <dbReference type="Proteomes" id="UP000250140"/>
    </source>
</evidence>
<evidence type="ECO:0000256" key="2">
    <source>
        <dbReference type="ARBA" id="ARBA00022478"/>
    </source>
</evidence>
<keyword evidence="8" id="KW-1185">Reference proteome</keyword>
<dbReference type="InterPro" id="IPR009025">
    <property type="entry name" value="RBP11-like_dimer"/>
</dbReference>
<dbReference type="InterPro" id="IPR037685">
    <property type="entry name" value="RBP11"/>
</dbReference>
<evidence type="ECO:0000256" key="3">
    <source>
        <dbReference type="ARBA" id="ARBA00023163"/>
    </source>
</evidence>
<keyword evidence="4" id="KW-0539">Nucleus</keyword>
<evidence type="ECO:0000256" key="1">
    <source>
        <dbReference type="ARBA" id="ARBA00004123"/>
    </source>
</evidence>
<dbReference type="AlphaFoldDB" id="A0A8E2F0G2"/>
<dbReference type="PANTHER" id="PTHR13946">
    <property type="entry name" value="DNA-DIRECTED RNA POLYMERASE I,II,III"/>
    <property type="match status" value="1"/>
</dbReference>
<feature type="domain" description="DNA-directed RNA polymerase RBP11-like dimerisation" evidence="6">
    <location>
        <begin position="37"/>
        <end position="108"/>
    </location>
</feature>
<keyword evidence="2" id="KW-0240">DNA-directed RNA polymerase</keyword>
<dbReference type="SUPFAM" id="SSF55257">
    <property type="entry name" value="RBP11-like subunits of RNA polymerase"/>
    <property type="match status" value="1"/>
</dbReference>
<dbReference type="PROSITE" id="PS01154">
    <property type="entry name" value="RNA_POL_L_13KD"/>
    <property type="match status" value="1"/>
</dbReference>
<evidence type="ECO:0000313" key="7">
    <source>
        <dbReference type="EMBL" id="OCL08266.1"/>
    </source>
</evidence>
<comment type="subcellular location">
    <subcellularLocation>
        <location evidence="1">Nucleus</location>
    </subcellularLocation>
</comment>
<dbReference type="GO" id="GO:0006366">
    <property type="term" value="P:transcription by RNA polymerase II"/>
    <property type="evidence" value="ECO:0007669"/>
    <property type="project" value="InterPro"/>
</dbReference>
<evidence type="ECO:0000256" key="4">
    <source>
        <dbReference type="ARBA" id="ARBA00023242"/>
    </source>
</evidence>
<dbReference type="Gene3D" id="3.30.1360.10">
    <property type="entry name" value="RNA polymerase, RBP11-like subunit"/>
    <property type="match status" value="1"/>
</dbReference>
<dbReference type="InterPro" id="IPR036603">
    <property type="entry name" value="RBP11-like"/>
</dbReference>
<dbReference type="PANTHER" id="PTHR13946:SF16">
    <property type="entry name" value="DNA-DIRECTED RNA POLYMERASE II SUBUNIT RPB11"/>
    <property type="match status" value="1"/>
</dbReference>
<evidence type="ECO:0000256" key="5">
    <source>
        <dbReference type="ARBA" id="ARBA00025751"/>
    </source>
</evidence>
<accession>A0A8E2F0G2</accession>
<dbReference type="InterPro" id="IPR022905">
    <property type="entry name" value="Rpo11-like"/>
</dbReference>
<name>A0A8E2F0G2_9PEZI</name>
<dbReference type="HAMAP" id="MF_00261">
    <property type="entry name" value="RNApol_arch_Rpo11"/>
    <property type="match status" value="1"/>
</dbReference>
<evidence type="ECO:0000259" key="6">
    <source>
        <dbReference type="Pfam" id="PF13656"/>
    </source>
</evidence>
<dbReference type="GO" id="GO:0003899">
    <property type="term" value="F:DNA-directed RNA polymerase activity"/>
    <property type="evidence" value="ECO:0007669"/>
    <property type="project" value="InterPro"/>
</dbReference>
<dbReference type="Proteomes" id="UP000250140">
    <property type="component" value="Unassembled WGS sequence"/>
</dbReference>
<organism evidence="7 8">
    <name type="scientific">Glonium stellatum</name>
    <dbReference type="NCBI Taxonomy" id="574774"/>
    <lineage>
        <taxon>Eukaryota</taxon>
        <taxon>Fungi</taxon>
        <taxon>Dikarya</taxon>
        <taxon>Ascomycota</taxon>
        <taxon>Pezizomycotina</taxon>
        <taxon>Dothideomycetes</taxon>
        <taxon>Pleosporomycetidae</taxon>
        <taxon>Gloniales</taxon>
        <taxon>Gloniaceae</taxon>
        <taxon>Glonium</taxon>
    </lineage>
</organism>
<proteinExistence type="inferred from homology"/>
<dbReference type="GO" id="GO:0046983">
    <property type="term" value="F:protein dimerization activity"/>
    <property type="evidence" value="ECO:0007669"/>
    <property type="project" value="InterPro"/>
</dbReference>
<gene>
    <name evidence="7" type="ORF">AOQ84DRAFT_44042</name>
</gene>
<dbReference type="GO" id="GO:0005665">
    <property type="term" value="C:RNA polymerase II, core complex"/>
    <property type="evidence" value="ECO:0007669"/>
    <property type="project" value="InterPro"/>
</dbReference>
<reference evidence="7 8" key="1">
    <citation type="journal article" date="2016" name="Nat. Commun.">
        <title>Ectomycorrhizal ecology is imprinted in the genome of the dominant symbiotic fungus Cenococcum geophilum.</title>
        <authorList>
            <consortium name="DOE Joint Genome Institute"/>
            <person name="Peter M."/>
            <person name="Kohler A."/>
            <person name="Ohm R.A."/>
            <person name="Kuo A."/>
            <person name="Krutzmann J."/>
            <person name="Morin E."/>
            <person name="Arend M."/>
            <person name="Barry K.W."/>
            <person name="Binder M."/>
            <person name="Choi C."/>
            <person name="Clum A."/>
            <person name="Copeland A."/>
            <person name="Grisel N."/>
            <person name="Haridas S."/>
            <person name="Kipfer T."/>
            <person name="LaButti K."/>
            <person name="Lindquist E."/>
            <person name="Lipzen A."/>
            <person name="Maire R."/>
            <person name="Meier B."/>
            <person name="Mihaltcheva S."/>
            <person name="Molinier V."/>
            <person name="Murat C."/>
            <person name="Poggeler S."/>
            <person name="Quandt C.A."/>
            <person name="Sperisen C."/>
            <person name="Tritt A."/>
            <person name="Tisserant E."/>
            <person name="Crous P.W."/>
            <person name="Henrissat B."/>
            <person name="Nehls U."/>
            <person name="Egli S."/>
            <person name="Spatafora J.W."/>
            <person name="Grigoriev I.V."/>
            <person name="Martin F.M."/>
        </authorList>
    </citation>
    <scope>NUCLEOTIDE SEQUENCE [LARGE SCALE GENOMIC DNA]</scope>
    <source>
        <strain evidence="7 8">CBS 207.34</strain>
    </source>
</reference>
<dbReference type="OrthoDB" id="10248581at2759"/>
<dbReference type="InterPro" id="IPR008193">
    <property type="entry name" value="RNA_pol_Rpb11_13-16kDa_CS"/>
</dbReference>